<keyword evidence="7" id="KW-1133">Transmembrane helix</keyword>
<feature type="domain" description="EGF-like" evidence="9">
    <location>
        <begin position="806"/>
        <end position="840"/>
    </location>
</feature>
<evidence type="ECO:0000313" key="11">
    <source>
        <dbReference type="Proteomes" id="UP001142055"/>
    </source>
</evidence>
<sequence length="1024" mass="110930">MRPTSLSTTKQRKLLPNQSRRQSKLDNQPSLVNNESRLSRSEAIEPMGQHGKSKNQPNSPSSMDDIIGGLLQLMGGNMKLPPGAQQQMPPNGMSPDKLANLLSNLGGNHKIRPPHGPPMHPSSIQRPPIPPFGSLPNLNIAKLQNRPQMVSSSSNGQFPMYQNFPFIPFLSSGSGGRPAIPLSSVAGGSIPHKLPPNIPPINGLTKSEMDALYSQFLASGGQGPDKSALISNLMKLANNKPGLPPGLQLPPGLVLPSKSTSNGMSTADTINELILSPSLSFDTMQPMTTRHRHQQHNPTTTIGEEPPQIITMADEPSIFEMVVKHTLGSEVETTGKGKVIPVTIVSTPSIQLIEPTKTINPTRSTVNFASTNSDIVVTEIRNQHNNQPLSKDTSVTKSTTKASDIVYGKRINKPTSEMKTVTSTLSSRDLMPSISTTPKYISGTKNKEINSSNVVPTPKLSSTAIGQPMVVPVDMNEGVRPKIGSMRSSSAIKPTPTSTIEPKRTIASVTPSKTNTYLSSAKSSVEIMSPHKSKSSSSSSLSSSSSSSSSSTSSSKPHGRRPQFRPRPNVPIVRIDTCIVGDDSTCDVSLNEKCLTELGLSSCQCRPGFARIAPRTMCIPVISLSLSFRVDRMNDKKVQFTRPLLNPNSEEYQYLEYESIIALNSMFTASKSLASELMGVKVNRFYSVGGRTIVNATVNLRAEGNETNASPLPTMPSSLKRTLTQELIATITNGNNQLGESQLWVDSSSNAITRVDDLNECSNADHNDCSRHARCFNEFGTFRCECEPGYEDRHADDRHRSGRTCSSCSPSHCSNRGECLIVRGERVCKCKANFFGAQCDIDVEVLGVAVGGSIAALVIIVITFICLYMWNQRFKQEQQKIEAMSAASGHTFSYVNKHGPPTMSRMSIDDRYGRSWTTHYSDSQQHLLSSSSGSGNSTNPPTYYGMSAADERHQGQPVYATPVRVVGQANSVADYEPHSIPYPDYGTARSGLRSLKLKPNGTTRQANLSGSSHGLHYPSYTMVS</sequence>
<evidence type="ECO:0000259" key="9">
    <source>
        <dbReference type="PROSITE" id="PS50026"/>
    </source>
</evidence>
<feature type="disulfide bond" evidence="5">
    <location>
        <begin position="830"/>
        <end position="839"/>
    </location>
</feature>
<dbReference type="InterPro" id="IPR009030">
    <property type="entry name" value="Growth_fac_rcpt_cys_sf"/>
</dbReference>
<evidence type="ECO:0000256" key="7">
    <source>
        <dbReference type="SAM" id="Phobius"/>
    </source>
</evidence>
<name>A0A9Q0MGX0_BLOTA</name>
<dbReference type="OMA" id="FICLYMW"/>
<dbReference type="CDD" id="cd00054">
    <property type="entry name" value="EGF_CA"/>
    <property type="match status" value="1"/>
</dbReference>
<dbReference type="GO" id="GO:0005509">
    <property type="term" value="F:calcium ion binding"/>
    <property type="evidence" value="ECO:0007669"/>
    <property type="project" value="InterPro"/>
</dbReference>
<feature type="compositionally biased region" description="Polar residues" evidence="6">
    <location>
        <begin position="486"/>
        <end position="500"/>
    </location>
</feature>
<comment type="caution">
    <text evidence="5">Lacks conserved residue(s) required for the propagation of feature annotation.</text>
</comment>
<dbReference type="Pfam" id="PF07645">
    <property type="entry name" value="EGF_CA"/>
    <property type="match status" value="1"/>
</dbReference>
<dbReference type="PROSITE" id="PS00022">
    <property type="entry name" value="EGF_1"/>
    <property type="match status" value="1"/>
</dbReference>
<dbReference type="PROSITE" id="PS00010">
    <property type="entry name" value="ASX_HYDROXYL"/>
    <property type="match status" value="1"/>
</dbReference>
<feature type="transmembrane region" description="Helical" evidence="7">
    <location>
        <begin position="845"/>
        <end position="870"/>
    </location>
</feature>
<dbReference type="InterPro" id="IPR000742">
    <property type="entry name" value="EGF"/>
</dbReference>
<dbReference type="PROSITE" id="PS50024">
    <property type="entry name" value="SEA"/>
    <property type="match status" value="1"/>
</dbReference>
<comment type="caution">
    <text evidence="10">The sequence shown here is derived from an EMBL/GenBank/DDBJ whole genome shotgun (WGS) entry which is preliminary data.</text>
</comment>
<dbReference type="InterPro" id="IPR000152">
    <property type="entry name" value="EGF-type_Asp/Asn_hydroxyl_site"/>
</dbReference>
<gene>
    <name evidence="10" type="ORF">RDWZM_003849</name>
</gene>
<dbReference type="SUPFAM" id="SSF82671">
    <property type="entry name" value="SEA domain"/>
    <property type="match status" value="1"/>
</dbReference>
<dbReference type="SMART" id="SM00181">
    <property type="entry name" value="EGF"/>
    <property type="match status" value="3"/>
</dbReference>
<organism evidence="10 11">
    <name type="scientific">Blomia tropicalis</name>
    <name type="common">Mite</name>
    <dbReference type="NCBI Taxonomy" id="40697"/>
    <lineage>
        <taxon>Eukaryota</taxon>
        <taxon>Metazoa</taxon>
        <taxon>Ecdysozoa</taxon>
        <taxon>Arthropoda</taxon>
        <taxon>Chelicerata</taxon>
        <taxon>Arachnida</taxon>
        <taxon>Acari</taxon>
        <taxon>Acariformes</taxon>
        <taxon>Sarcoptiformes</taxon>
        <taxon>Astigmata</taxon>
        <taxon>Glycyphagoidea</taxon>
        <taxon>Echimyopodidae</taxon>
        <taxon>Blomia</taxon>
    </lineage>
</organism>
<dbReference type="PANTHER" id="PTHR24034">
    <property type="entry name" value="EGF-LIKE DOMAIN-CONTAINING PROTEIN"/>
    <property type="match status" value="1"/>
</dbReference>
<evidence type="ECO:0000256" key="4">
    <source>
        <dbReference type="ARBA" id="ARBA00023157"/>
    </source>
</evidence>
<protein>
    <submittedName>
        <fullName evidence="10">Uncharacterized protein</fullName>
    </submittedName>
</protein>
<evidence type="ECO:0000313" key="10">
    <source>
        <dbReference type="EMBL" id="KAJ6225304.1"/>
    </source>
</evidence>
<keyword evidence="4 5" id="KW-1015">Disulfide bond</keyword>
<dbReference type="InterPro" id="IPR050751">
    <property type="entry name" value="ECM_structural_protein"/>
</dbReference>
<dbReference type="Gene3D" id="3.30.70.960">
    <property type="entry name" value="SEA domain"/>
    <property type="match status" value="1"/>
</dbReference>
<feature type="compositionally biased region" description="Low complexity" evidence="6">
    <location>
        <begin position="535"/>
        <end position="556"/>
    </location>
</feature>
<evidence type="ECO:0000256" key="3">
    <source>
        <dbReference type="ARBA" id="ARBA00022737"/>
    </source>
</evidence>
<evidence type="ECO:0000256" key="1">
    <source>
        <dbReference type="ARBA" id="ARBA00022536"/>
    </source>
</evidence>
<dbReference type="PROSITE" id="PS50026">
    <property type="entry name" value="EGF_3"/>
    <property type="match status" value="2"/>
</dbReference>
<proteinExistence type="predicted"/>
<feature type="domain" description="SEA" evidence="8">
    <location>
        <begin position="620"/>
        <end position="750"/>
    </location>
</feature>
<dbReference type="InterPro" id="IPR049883">
    <property type="entry name" value="NOTCH1_EGF-like"/>
</dbReference>
<feature type="region of interest" description="Disordered" evidence="6">
    <location>
        <begin position="481"/>
        <end position="568"/>
    </location>
</feature>
<feature type="domain" description="EGF-like" evidence="9">
    <location>
        <begin position="757"/>
        <end position="796"/>
    </location>
</feature>
<dbReference type="Pfam" id="PF01390">
    <property type="entry name" value="SEA"/>
    <property type="match status" value="1"/>
</dbReference>
<dbReference type="PANTHER" id="PTHR24034:SF89">
    <property type="entry name" value="COMPLEMENT COMPONENT C1Q RECEPTOR"/>
    <property type="match status" value="1"/>
</dbReference>
<feature type="region of interest" description="Disordered" evidence="6">
    <location>
        <begin position="924"/>
        <end position="948"/>
    </location>
</feature>
<evidence type="ECO:0000259" key="8">
    <source>
        <dbReference type="PROSITE" id="PS50024"/>
    </source>
</evidence>
<dbReference type="FunFam" id="2.10.25.10:FF:000038">
    <property type="entry name" value="Fibrillin 2"/>
    <property type="match status" value="1"/>
</dbReference>
<keyword evidence="2" id="KW-0732">Signal</keyword>
<keyword evidence="7" id="KW-0812">Transmembrane</keyword>
<feature type="compositionally biased region" description="Polar residues" evidence="6">
    <location>
        <begin position="507"/>
        <end position="523"/>
    </location>
</feature>
<evidence type="ECO:0000256" key="5">
    <source>
        <dbReference type="PROSITE-ProRule" id="PRU00076"/>
    </source>
</evidence>
<keyword evidence="1 5" id="KW-0245">EGF-like domain</keyword>
<evidence type="ECO:0000256" key="6">
    <source>
        <dbReference type="SAM" id="MobiDB-lite"/>
    </source>
</evidence>
<dbReference type="Gene3D" id="2.10.25.10">
    <property type="entry name" value="Laminin"/>
    <property type="match status" value="2"/>
</dbReference>
<keyword evidence="7" id="KW-0472">Membrane</keyword>
<dbReference type="InterPro" id="IPR036364">
    <property type="entry name" value="SEA_dom_sf"/>
</dbReference>
<dbReference type="EMBL" id="JAPWDV010000001">
    <property type="protein sequence ID" value="KAJ6225304.1"/>
    <property type="molecule type" value="Genomic_DNA"/>
</dbReference>
<dbReference type="SUPFAM" id="SSF57196">
    <property type="entry name" value="EGF/Laminin"/>
    <property type="match status" value="1"/>
</dbReference>
<keyword evidence="11" id="KW-1185">Reference proteome</keyword>
<feature type="region of interest" description="Disordered" evidence="6">
    <location>
        <begin position="1"/>
        <end position="67"/>
    </location>
</feature>
<accession>A0A9Q0MGX0</accession>
<dbReference type="Proteomes" id="UP001142055">
    <property type="component" value="Chromosome 1"/>
</dbReference>
<keyword evidence="3" id="KW-0677">Repeat</keyword>
<dbReference type="InterPro" id="IPR000082">
    <property type="entry name" value="SEA_dom"/>
</dbReference>
<feature type="compositionally biased region" description="Polar residues" evidence="6">
    <location>
        <begin position="16"/>
        <end position="36"/>
    </location>
</feature>
<dbReference type="SMART" id="SM00179">
    <property type="entry name" value="EGF_CA"/>
    <property type="match status" value="1"/>
</dbReference>
<dbReference type="SUPFAM" id="SSF57184">
    <property type="entry name" value="Growth factor receptor domain"/>
    <property type="match status" value="1"/>
</dbReference>
<dbReference type="AlphaFoldDB" id="A0A9Q0MGX0"/>
<dbReference type="PROSITE" id="PS01187">
    <property type="entry name" value="EGF_CA"/>
    <property type="match status" value="1"/>
</dbReference>
<dbReference type="InterPro" id="IPR018097">
    <property type="entry name" value="EGF_Ca-bd_CS"/>
</dbReference>
<evidence type="ECO:0000256" key="2">
    <source>
        <dbReference type="ARBA" id="ARBA00022729"/>
    </source>
</evidence>
<feature type="compositionally biased region" description="Low complexity" evidence="6">
    <location>
        <begin position="927"/>
        <end position="942"/>
    </location>
</feature>
<reference evidence="10" key="1">
    <citation type="submission" date="2022-12" db="EMBL/GenBank/DDBJ databases">
        <title>Genome assemblies of Blomia tropicalis.</title>
        <authorList>
            <person name="Cui Y."/>
        </authorList>
    </citation>
    <scope>NUCLEOTIDE SEQUENCE</scope>
    <source>
        <tissue evidence="10">Adult mites</tissue>
    </source>
</reference>
<dbReference type="InterPro" id="IPR001881">
    <property type="entry name" value="EGF-like_Ca-bd_dom"/>
</dbReference>